<dbReference type="Pfam" id="PF01638">
    <property type="entry name" value="HxlR"/>
    <property type="match status" value="1"/>
</dbReference>
<dbReference type="PROSITE" id="PS51118">
    <property type="entry name" value="HTH_HXLR"/>
    <property type="match status" value="1"/>
</dbReference>
<dbReference type="PANTHER" id="PTHR33204:SF17">
    <property type="entry name" value="TRANSCRIPTIONAL REGULATORY PROTEIN"/>
    <property type="match status" value="1"/>
</dbReference>
<keyword evidence="3" id="KW-0804">Transcription</keyword>
<dbReference type="RefSeq" id="WP_316017088.1">
    <property type="nucleotide sequence ID" value="NZ_JAWDID010000004.1"/>
</dbReference>
<dbReference type="Gene3D" id="1.10.10.10">
    <property type="entry name" value="Winged helix-like DNA-binding domain superfamily/Winged helix DNA-binding domain"/>
    <property type="match status" value="1"/>
</dbReference>
<evidence type="ECO:0000256" key="1">
    <source>
        <dbReference type="ARBA" id="ARBA00023015"/>
    </source>
</evidence>
<sequence length="171" mass="18861">MQPKLAPLTECPCARAVETVGEWWSILILCDALQGLTRFDEFERSRGIAPNMLARRLKHLVESGLFERRLYNARPKRYEYILTEKGRDFFPVVAALIGYANRHLAPEGASLQLAERGSEEPIVPITVAAATLQPVTVDSVTVIAGPQASTGMRERLAFVAAREAATRAKPS</sequence>
<evidence type="ECO:0000256" key="3">
    <source>
        <dbReference type="ARBA" id="ARBA00023163"/>
    </source>
</evidence>
<keyword evidence="6" id="KW-1185">Reference proteome</keyword>
<evidence type="ECO:0000259" key="4">
    <source>
        <dbReference type="PROSITE" id="PS51118"/>
    </source>
</evidence>
<evidence type="ECO:0000313" key="6">
    <source>
        <dbReference type="Proteomes" id="UP001254257"/>
    </source>
</evidence>
<gene>
    <name evidence="5" type="ORF">RKE40_04765</name>
</gene>
<dbReference type="PANTHER" id="PTHR33204">
    <property type="entry name" value="TRANSCRIPTIONAL REGULATOR, MARR FAMILY"/>
    <property type="match status" value="1"/>
</dbReference>
<dbReference type="InterPro" id="IPR036390">
    <property type="entry name" value="WH_DNA-bd_sf"/>
</dbReference>
<dbReference type="Proteomes" id="UP001254257">
    <property type="component" value="Unassembled WGS sequence"/>
</dbReference>
<evidence type="ECO:0000313" key="5">
    <source>
        <dbReference type="EMBL" id="MDU0339175.1"/>
    </source>
</evidence>
<name>A0ABU3S307_9HYPH</name>
<feature type="domain" description="HTH hxlR-type" evidence="4">
    <location>
        <begin position="11"/>
        <end position="108"/>
    </location>
</feature>
<reference evidence="5 6" key="1">
    <citation type="submission" date="2023-09" db="EMBL/GenBank/DDBJ databases">
        <title>Whole genome shotgun sequencing (WGS) of Bosea sp. ZW T0_25, isolated from stored onions (Allium cepa).</title>
        <authorList>
            <person name="Stoll D.A."/>
            <person name="Huch M."/>
        </authorList>
    </citation>
    <scope>NUCLEOTIDE SEQUENCE [LARGE SCALE GENOMIC DNA]</scope>
    <source>
        <strain evidence="5 6">ZW T0_25</strain>
    </source>
</reference>
<protein>
    <submittedName>
        <fullName evidence="5">Helix-turn-helix domain-containing protein</fullName>
    </submittedName>
</protein>
<organism evidence="5 6">
    <name type="scientific">Bosea rubneri</name>
    <dbReference type="NCBI Taxonomy" id="3075434"/>
    <lineage>
        <taxon>Bacteria</taxon>
        <taxon>Pseudomonadati</taxon>
        <taxon>Pseudomonadota</taxon>
        <taxon>Alphaproteobacteria</taxon>
        <taxon>Hyphomicrobiales</taxon>
        <taxon>Boseaceae</taxon>
        <taxon>Bosea</taxon>
    </lineage>
</organism>
<proteinExistence type="predicted"/>
<dbReference type="EMBL" id="JAWDID010000004">
    <property type="protein sequence ID" value="MDU0339175.1"/>
    <property type="molecule type" value="Genomic_DNA"/>
</dbReference>
<dbReference type="InterPro" id="IPR036388">
    <property type="entry name" value="WH-like_DNA-bd_sf"/>
</dbReference>
<keyword evidence="1" id="KW-0805">Transcription regulation</keyword>
<dbReference type="SUPFAM" id="SSF46785">
    <property type="entry name" value="Winged helix' DNA-binding domain"/>
    <property type="match status" value="1"/>
</dbReference>
<accession>A0ABU3S307</accession>
<comment type="caution">
    <text evidence="5">The sequence shown here is derived from an EMBL/GenBank/DDBJ whole genome shotgun (WGS) entry which is preliminary data.</text>
</comment>
<keyword evidence="2" id="KW-0238">DNA-binding</keyword>
<evidence type="ECO:0000256" key="2">
    <source>
        <dbReference type="ARBA" id="ARBA00023125"/>
    </source>
</evidence>
<dbReference type="InterPro" id="IPR002577">
    <property type="entry name" value="HTH_HxlR"/>
</dbReference>